<organism evidence="1 2">
    <name type="scientific">Rubus argutus</name>
    <name type="common">Southern blackberry</name>
    <dbReference type="NCBI Taxonomy" id="59490"/>
    <lineage>
        <taxon>Eukaryota</taxon>
        <taxon>Viridiplantae</taxon>
        <taxon>Streptophyta</taxon>
        <taxon>Embryophyta</taxon>
        <taxon>Tracheophyta</taxon>
        <taxon>Spermatophyta</taxon>
        <taxon>Magnoliopsida</taxon>
        <taxon>eudicotyledons</taxon>
        <taxon>Gunneridae</taxon>
        <taxon>Pentapetalae</taxon>
        <taxon>rosids</taxon>
        <taxon>fabids</taxon>
        <taxon>Rosales</taxon>
        <taxon>Rosaceae</taxon>
        <taxon>Rosoideae</taxon>
        <taxon>Rosoideae incertae sedis</taxon>
        <taxon>Rubus</taxon>
    </lineage>
</organism>
<evidence type="ECO:0000313" key="1">
    <source>
        <dbReference type="EMBL" id="KAK9938447.1"/>
    </source>
</evidence>
<proteinExistence type="predicted"/>
<sequence length="288" mass="32057">MHVARSNQSPDIAWEHYIKEIDNARFSVPSRLSEADVSAKYLEWWNESVSVLKTEVSYHAKIKESKVHGRITTEGYTGPLTSGFWPKERLVSEGRNEDNDSLVPPGFPPKFRMEAGCSMDKDGLTLSESLKHNNLDTRTCGDIEKLSCPVQNLASSIAESSVDTLKSERLEAGGSMDEDKLTLSELFKNYKKDKNVETRTCGDSEKLSAQIQNLTCSIAESSVDMLKSERSMTEDMVNIVLIGGCKAKGNLTNVMGVMQEVQIMTWQQTSLTMMCKQHHSISETGFSA</sequence>
<keyword evidence="2" id="KW-1185">Reference proteome</keyword>
<reference evidence="1 2" key="1">
    <citation type="journal article" date="2023" name="G3 (Bethesda)">
        <title>A chromosome-length genome assembly and annotation of blackberry (Rubus argutus, cv. 'Hillquist').</title>
        <authorList>
            <person name="Bruna T."/>
            <person name="Aryal R."/>
            <person name="Dudchenko O."/>
            <person name="Sargent D.J."/>
            <person name="Mead D."/>
            <person name="Buti M."/>
            <person name="Cavallini A."/>
            <person name="Hytonen T."/>
            <person name="Andres J."/>
            <person name="Pham M."/>
            <person name="Weisz D."/>
            <person name="Mascagni F."/>
            <person name="Usai G."/>
            <person name="Natali L."/>
            <person name="Bassil N."/>
            <person name="Fernandez G.E."/>
            <person name="Lomsadze A."/>
            <person name="Armour M."/>
            <person name="Olukolu B."/>
            <person name="Poorten T."/>
            <person name="Britton C."/>
            <person name="Davik J."/>
            <person name="Ashrafi H."/>
            <person name="Aiden E.L."/>
            <person name="Borodovsky M."/>
            <person name="Worthington M."/>
        </authorList>
    </citation>
    <scope>NUCLEOTIDE SEQUENCE [LARGE SCALE GENOMIC DNA]</scope>
    <source>
        <strain evidence="1">PI 553951</strain>
    </source>
</reference>
<comment type="caution">
    <text evidence="1">The sequence shown here is derived from an EMBL/GenBank/DDBJ whole genome shotgun (WGS) entry which is preliminary data.</text>
</comment>
<protein>
    <submittedName>
        <fullName evidence="1">Uncharacterized protein</fullName>
    </submittedName>
</protein>
<dbReference type="AlphaFoldDB" id="A0AAW1XS76"/>
<name>A0AAW1XS76_RUBAR</name>
<gene>
    <name evidence="1" type="ORF">M0R45_015183</name>
</gene>
<dbReference type="Proteomes" id="UP001457282">
    <property type="component" value="Unassembled WGS sequence"/>
</dbReference>
<accession>A0AAW1XS76</accession>
<dbReference type="EMBL" id="JBEDUW010000003">
    <property type="protein sequence ID" value="KAK9938447.1"/>
    <property type="molecule type" value="Genomic_DNA"/>
</dbReference>
<evidence type="ECO:0000313" key="2">
    <source>
        <dbReference type="Proteomes" id="UP001457282"/>
    </source>
</evidence>